<comment type="caution">
    <text evidence="2">The sequence shown here is derived from an EMBL/GenBank/DDBJ whole genome shotgun (WGS) entry which is preliminary data.</text>
</comment>
<reference evidence="2" key="1">
    <citation type="submission" date="2020-12" db="EMBL/GenBank/DDBJ databases">
        <title>Genomic characterization of non-nitrogen-fixing Frankia strains.</title>
        <authorList>
            <person name="Carlos-Shanley C."/>
            <person name="Guerra T."/>
            <person name="Hahn D."/>
        </authorList>
    </citation>
    <scope>NUCLEOTIDE SEQUENCE</scope>
    <source>
        <strain evidence="2">CN6</strain>
    </source>
</reference>
<accession>A0A937RIB4</accession>
<protein>
    <submittedName>
        <fullName evidence="2">Uncharacterized protein</fullName>
    </submittedName>
</protein>
<gene>
    <name evidence="2" type="ORF">I7412_11905</name>
</gene>
<name>A0A937RIB4_9ACTN</name>
<proteinExistence type="predicted"/>
<dbReference type="AlphaFoldDB" id="A0A937RIB4"/>
<sequence>MTLAGDALDLGRLLAWAARPRETPARHDDYHQVVTRYLQDPDFASAADAMFTGAGLRVVVTATDGVIVTAEATSSLRLTAGDVMKRAQPQHRAVVGAVVLAVARTAYPEPSMLNDPDRVAVFTAQTVVDTLDRAAQAHEERSERDGDLDDDSVEMWRRWQAIAPARPNARRKSVSDRQGVVARVCRILADAGYLTARGETDGGTWMSRPRFRYAVAELCADSELYALVNGIAEHPPDEPGTGRPGGEGETDGGNDSGTDRDHDGQG</sequence>
<keyword evidence="3" id="KW-1185">Reference proteome</keyword>
<feature type="region of interest" description="Disordered" evidence="1">
    <location>
        <begin position="231"/>
        <end position="266"/>
    </location>
</feature>
<dbReference type="EMBL" id="JAEACQ010000164">
    <property type="protein sequence ID" value="MBL7627864.1"/>
    <property type="molecule type" value="Genomic_DNA"/>
</dbReference>
<dbReference type="RefSeq" id="WP_203000955.1">
    <property type="nucleotide sequence ID" value="NZ_JADWYU010000199.1"/>
</dbReference>
<evidence type="ECO:0000313" key="3">
    <source>
        <dbReference type="Proteomes" id="UP000604475"/>
    </source>
</evidence>
<organism evidence="2 3">
    <name type="scientific">Frankia nepalensis</name>
    <dbReference type="NCBI Taxonomy" id="1836974"/>
    <lineage>
        <taxon>Bacteria</taxon>
        <taxon>Bacillati</taxon>
        <taxon>Actinomycetota</taxon>
        <taxon>Actinomycetes</taxon>
        <taxon>Frankiales</taxon>
        <taxon>Frankiaceae</taxon>
        <taxon>Frankia</taxon>
    </lineage>
</organism>
<evidence type="ECO:0000313" key="2">
    <source>
        <dbReference type="EMBL" id="MBL7627864.1"/>
    </source>
</evidence>
<dbReference type="Proteomes" id="UP000604475">
    <property type="component" value="Unassembled WGS sequence"/>
</dbReference>
<evidence type="ECO:0000256" key="1">
    <source>
        <dbReference type="SAM" id="MobiDB-lite"/>
    </source>
</evidence>
<feature type="compositionally biased region" description="Basic and acidic residues" evidence="1">
    <location>
        <begin position="257"/>
        <end position="266"/>
    </location>
</feature>